<accession>A0A316F1Z5</accession>
<dbReference type="InterPro" id="IPR051257">
    <property type="entry name" value="Diverse_CBS-Domain"/>
</dbReference>
<dbReference type="RefSeq" id="WP_109581427.1">
    <property type="nucleotide sequence ID" value="NZ_CAJPUX010000001.1"/>
</dbReference>
<dbReference type="OrthoDB" id="9807125at2"/>
<dbReference type="Pfam" id="PF00571">
    <property type="entry name" value="CBS"/>
    <property type="match status" value="2"/>
</dbReference>
<sequence length="158" mass="18083">MKVSDILQIKGNTLYTVNPDTSLLEAVNTMAEHDIGSVVIMEYGELVGMLTFREIIETLAKNNGTVGTHSLRKIMDDAPLTCTPETDVNEVRRMMLERHTRYLPVLDNRTLMGVISFYDVAKAVVEEQSFENKMLKAYIRDWPEERTEERSDERTAQP</sequence>
<name>A0A316F1Z5_9BURK</name>
<evidence type="ECO:0000259" key="2">
    <source>
        <dbReference type="PROSITE" id="PS51371"/>
    </source>
</evidence>
<protein>
    <submittedName>
        <fullName evidence="3">CBS domain-containing protein</fullName>
    </submittedName>
</protein>
<evidence type="ECO:0000256" key="1">
    <source>
        <dbReference type="ARBA" id="ARBA00023122"/>
    </source>
</evidence>
<dbReference type="PANTHER" id="PTHR43080:SF2">
    <property type="entry name" value="CBS DOMAIN-CONTAINING PROTEIN"/>
    <property type="match status" value="1"/>
</dbReference>
<dbReference type="GeneID" id="98339802"/>
<dbReference type="InterPro" id="IPR000644">
    <property type="entry name" value="CBS_dom"/>
</dbReference>
<dbReference type="InterPro" id="IPR046342">
    <property type="entry name" value="CBS_dom_sf"/>
</dbReference>
<dbReference type="InterPro" id="IPR044725">
    <property type="entry name" value="CBSX3_CBS_dom"/>
</dbReference>
<organism evidence="3 4">
    <name type="scientific">Cupriavidus plantarum</name>
    <dbReference type="NCBI Taxonomy" id="942865"/>
    <lineage>
        <taxon>Bacteria</taxon>
        <taxon>Pseudomonadati</taxon>
        <taxon>Pseudomonadota</taxon>
        <taxon>Betaproteobacteria</taxon>
        <taxon>Burkholderiales</taxon>
        <taxon>Burkholderiaceae</taxon>
        <taxon>Cupriavidus</taxon>
    </lineage>
</organism>
<dbReference type="AlphaFoldDB" id="A0A316F1Z5"/>
<proteinExistence type="predicted"/>
<keyword evidence="1" id="KW-0129">CBS domain</keyword>
<dbReference type="EMBL" id="QGGT01000001">
    <property type="protein sequence ID" value="PWK37748.1"/>
    <property type="molecule type" value="Genomic_DNA"/>
</dbReference>
<comment type="caution">
    <text evidence="3">The sequence shown here is derived from an EMBL/GenBank/DDBJ whole genome shotgun (WGS) entry which is preliminary data.</text>
</comment>
<dbReference type="PANTHER" id="PTHR43080">
    <property type="entry name" value="CBS DOMAIN-CONTAINING PROTEIN CBSX3, MITOCHONDRIAL"/>
    <property type="match status" value="1"/>
</dbReference>
<dbReference type="SUPFAM" id="SSF54631">
    <property type="entry name" value="CBS-domain pair"/>
    <property type="match status" value="1"/>
</dbReference>
<dbReference type="Gene3D" id="3.10.580.10">
    <property type="entry name" value="CBS-domain"/>
    <property type="match status" value="1"/>
</dbReference>
<gene>
    <name evidence="3" type="ORF">C7419_1011634</name>
</gene>
<dbReference type="SMART" id="SM00116">
    <property type="entry name" value="CBS"/>
    <property type="match status" value="2"/>
</dbReference>
<feature type="domain" description="CBS" evidence="2">
    <location>
        <begin position="75"/>
        <end position="130"/>
    </location>
</feature>
<evidence type="ECO:0000313" key="3">
    <source>
        <dbReference type="EMBL" id="PWK37748.1"/>
    </source>
</evidence>
<dbReference type="CDD" id="cd04623">
    <property type="entry name" value="CBS_pair_bac_euk"/>
    <property type="match status" value="1"/>
</dbReference>
<reference evidence="3 4" key="1">
    <citation type="submission" date="2018-05" db="EMBL/GenBank/DDBJ databases">
        <title>Genomic Encyclopedia of Type Strains, Phase IV (KMG-V): Genome sequencing to study the core and pangenomes of soil and plant-associated prokaryotes.</title>
        <authorList>
            <person name="Whitman W."/>
        </authorList>
    </citation>
    <scope>NUCLEOTIDE SEQUENCE [LARGE SCALE GENOMIC DNA]</scope>
    <source>
        <strain evidence="3 4">SLV-132</strain>
    </source>
</reference>
<keyword evidence="4" id="KW-1185">Reference proteome</keyword>
<dbReference type="PROSITE" id="PS51371">
    <property type="entry name" value="CBS"/>
    <property type="match status" value="2"/>
</dbReference>
<dbReference type="Proteomes" id="UP000245754">
    <property type="component" value="Unassembled WGS sequence"/>
</dbReference>
<feature type="domain" description="CBS" evidence="2">
    <location>
        <begin position="8"/>
        <end position="66"/>
    </location>
</feature>
<evidence type="ECO:0000313" key="4">
    <source>
        <dbReference type="Proteomes" id="UP000245754"/>
    </source>
</evidence>